<evidence type="ECO:0000313" key="4">
    <source>
        <dbReference type="Proteomes" id="UP000216947"/>
    </source>
</evidence>
<evidence type="ECO:0000259" key="2">
    <source>
        <dbReference type="Pfam" id="PF02311"/>
    </source>
</evidence>
<proteinExistence type="predicted"/>
<dbReference type="Pfam" id="PF02311">
    <property type="entry name" value="AraC_binding"/>
    <property type="match status" value="1"/>
</dbReference>
<organism evidence="3 4">
    <name type="scientific">Bordetella genomosp. 7</name>
    <dbReference type="NCBI Taxonomy" id="1416805"/>
    <lineage>
        <taxon>Bacteria</taxon>
        <taxon>Pseudomonadati</taxon>
        <taxon>Pseudomonadota</taxon>
        <taxon>Betaproteobacteria</taxon>
        <taxon>Burkholderiales</taxon>
        <taxon>Alcaligenaceae</taxon>
        <taxon>Bordetella</taxon>
    </lineage>
</organism>
<sequence>MFVDVSGVAPRPQEQWDPVLIPKEDIDREIERLIAAPRPANGRRASLIVHPRATGPVLGLTPGTDVTINVVNPGESTLNLRKNSNMLEICIQGSGVAVVNGRELRISKWDVWNTPSMQVHSYRNDGKEPWVRLSYSNAPLLEKLEVHYVEEFEGDVPPADANTRRPEPRPAGAQRARDLALREQIGEDGASLLGYEWLIDIDVLESKALHWPWEKVSRHLPSVEEIAKGYNGRRLFVLYNPATERRIGTTHSYFATISSSPPDNHHVPHRHSSAAINYYLRGNGYSQVGKQRLDWKAGDLILSAPGWAIHSHHSGTETTSALTVQDHPLQIAMESLIWQERMQEPILALGSQGGFESNRAQLAAS</sequence>
<dbReference type="GO" id="GO:0051213">
    <property type="term" value="F:dioxygenase activity"/>
    <property type="evidence" value="ECO:0007669"/>
    <property type="project" value="InterPro"/>
</dbReference>
<reference evidence="4" key="1">
    <citation type="submission" date="2017-05" db="EMBL/GenBank/DDBJ databases">
        <title>Complete and WGS of Bordetella genogroups.</title>
        <authorList>
            <person name="Spilker T."/>
            <person name="Lipuma J."/>
        </authorList>
    </citation>
    <scope>NUCLEOTIDE SEQUENCE [LARGE SCALE GENOMIC DNA]</scope>
    <source>
        <strain evidence="4">AU18089</strain>
    </source>
</reference>
<dbReference type="OrthoDB" id="285029at2"/>
<dbReference type="RefSeq" id="WP_094797091.1">
    <property type="nucleotide sequence ID" value="NZ_NEVI01000017.1"/>
</dbReference>
<feature type="domain" description="AraC-type arabinose-binding/dimerisation" evidence="2">
    <location>
        <begin position="253"/>
        <end position="322"/>
    </location>
</feature>
<dbReference type="Proteomes" id="UP000216947">
    <property type="component" value="Unassembled WGS sequence"/>
</dbReference>
<evidence type="ECO:0000313" key="3">
    <source>
        <dbReference type="EMBL" id="OZI18164.1"/>
    </source>
</evidence>
<evidence type="ECO:0000256" key="1">
    <source>
        <dbReference type="ARBA" id="ARBA00023125"/>
    </source>
</evidence>
<comment type="caution">
    <text evidence="3">The sequence shown here is derived from an EMBL/GenBank/DDBJ whole genome shotgun (WGS) entry which is preliminary data.</text>
</comment>
<protein>
    <recommendedName>
        <fullName evidence="2">AraC-type arabinose-binding/dimerisation domain-containing protein</fullName>
    </recommendedName>
</protein>
<dbReference type="InterPro" id="IPR014710">
    <property type="entry name" value="RmlC-like_jellyroll"/>
</dbReference>
<dbReference type="AlphaFoldDB" id="A0A261QZG6"/>
<dbReference type="InterPro" id="IPR003313">
    <property type="entry name" value="AraC-bd"/>
</dbReference>
<dbReference type="PANTHER" id="PTHR41517:SF1">
    <property type="entry name" value="CUPIN"/>
    <property type="match status" value="1"/>
</dbReference>
<name>A0A261QZG6_9BORD</name>
<keyword evidence="1" id="KW-0238">DNA-binding</keyword>
<dbReference type="Gene3D" id="2.60.120.10">
    <property type="entry name" value="Jelly Rolls"/>
    <property type="match status" value="2"/>
</dbReference>
<dbReference type="InterPro" id="IPR047183">
    <property type="entry name" value="GDO-like"/>
</dbReference>
<gene>
    <name evidence="3" type="ORF">CAL19_14015</name>
</gene>
<dbReference type="SUPFAM" id="SSF51182">
    <property type="entry name" value="RmlC-like cupins"/>
    <property type="match status" value="1"/>
</dbReference>
<dbReference type="InterPro" id="IPR011051">
    <property type="entry name" value="RmlC_Cupin_sf"/>
</dbReference>
<dbReference type="PANTHER" id="PTHR41517">
    <property type="entry name" value="1,2-DIOXYGENASE PROTEIN-RELATED"/>
    <property type="match status" value="1"/>
</dbReference>
<dbReference type="GO" id="GO:0006355">
    <property type="term" value="P:regulation of DNA-templated transcription"/>
    <property type="evidence" value="ECO:0007669"/>
    <property type="project" value="InterPro"/>
</dbReference>
<dbReference type="GO" id="GO:0003677">
    <property type="term" value="F:DNA binding"/>
    <property type="evidence" value="ECO:0007669"/>
    <property type="project" value="UniProtKB-KW"/>
</dbReference>
<accession>A0A261QZG6</accession>
<dbReference type="EMBL" id="NEVK01000006">
    <property type="protein sequence ID" value="OZI18164.1"/>
    <property type="molecule type" value="Genomic_DNA"/>
</dbReference>
<keyword evidence="4" id="KW-1185">Reference proteome</keyword>